<name>A0ABU6GRJ5_9BACL</name>
<reference evidence="1 2" key="1">
    <citation type="submission" date="2023-03" db="EMBL/GenBank/DDBJ databases">
        <title>Bacillus Genome Sequencing.</title>
        <authorList>
            <person name="Dunlap C."/>
        </authorList>
    </citation>
    <scope>NUCLEOTIDE SEQUENCE [LARGE SCALE GENOMIC DNA]</scope>
    <source>
        <strain evidence="1 2">BD-525</strain>
    </source>
</reference>
<dbReference type="Proteomes" id="UP001344632">
    <property type="component" value="Unassembled WGS sequence"/>
</dbReference>
<gene>
    <name evidence="1" type="ORF">P4H66_19435</name>
</gene>
<evidence type="ECO:0000313" key="1">
    <source>
        <dbReference type="EMBL" id="MEC0241979.1"/>
    </source>
</evidence>
<accession>A0ABU6GRJ5</accession>
<comment type="caution">
    <text evidence="1">The sequence shown here is derived from an EMBL/GenBank/DDBJ whole genome shotgun (WGS) entry which is preliminary data.</text>
</comment>
<protein>
    <submittedName>
        <fullName evidence="1">Uncharacterized protein</fullName>
    </submittedName>
</protein>
<evidence type="ECO:0000313" key="2">
    <source>
        <dbReference type="Proteomes" id="UP001344632"/>
    </source>
</evidence>
<keyword evidence="2" id="KW-1185">Reference proteome</keyword>
<proteinExistence type="predicted"/>
<sequence length="111" mass="12720">MEDKAMDQTLNIGTEVTLAAGLTKHIKIGSIGLIRQVRQLMKGKEYNFSFCIGRDKWPATEDRPEVNWPEVETTYKEAFNLVLVEGLSDEEYERVDENGIKELDGLLNRFL</sequence>
<dbReference type="EMBL" id="JARLKZ010000015">
    <property type="protein sequence ID" value="MEC0241979.1"/>
    <property type="molecule type" value="Genomic_DNA"/>
</dbReference>
<dbReference type="RefSeq" id="WP_326089710.1">
    <property type="nucleotide sequence ID" value="NZ_JARLKZ010000015.1"/>
</dbReference>
<organism evidence="1 2">
    <name type="scientific">Paenibacillus dokdonensis</name>
    <dbReference type="NCBI Taxonomy" id="2567944"/>
    <lineage>
        <taxon>Bacteria</taxon>
        <taxon>Bacillati</taxon>
        <taxon>Bacillota</taxon>
        <taxon>Bacilli</taxon>
        <taxon>Bacillales</taxon>
        <taxon>Paenibacillaceae</taxon>
        <taxon>Paenibacillus</taxon>
    </lineage>
</organism>